<sequence>MEYGSTASSGITCYQQRPPPLPEGPSLPEGKDYHVFFSYRNTEEDRKWTRNVIMELESRGFKCCDHELDFVPGKEIIQNIKEYIKRSVKTVLVFSREYNESLYCKIEVHYSLHMSLSEHKHILIPVKREDCEIPEDLEFFTWIDAREDIHLWFPQFLAAIKAPVDAGFTQPFLQFHKYENFDTIFEETSTSSCCGEAFQTRYIPDYLRRSGIDVNVLFKNNTFYLQFNTEVLTEHVAKVSSTRLVRQRVFINPTRLICVIAYYFIIDFFLGGLSMMLVYAFVPVDVEYPMFIAGIPIALISGILGVAWPCYCYSSKRQGEVEMKLHLAGVNRVLVASNIFMTYKIARMTAKVTIYFIYYDCRQCMEYIKEHHVRRNTDETRVKMVDDDDITEANERTSLIGVNTTAIDVEEEALDSILDISVSYFDKFLSGKLSHPRNIRHSRRAICLCQYLEELNKSRKGQNTQNNIIEV</sequence>
<dbReference type="AlphaFoldDB" id="A0A6J8CT27"/>
<organism evidence="4 5">
    <name type="scientific">Mytilus coruscus</name>
    <name type="common">Sea mussel</name>
    <dbReference type="NCBI Taxonomy" id="42192"/>
    <lineage>
        <taxon>Eukaryota</taxon>
        <taxon>Metazoa</taxon>
        <taxon>Spiralia</taxon>
        <taxon>Lophotrochozoa</taxon>
        <taxon>Mollusca</taxon>
        <taxon>Bivalvia</taxon>
        <taxon>Autobranchia</taxon>
        <taxon>Pteriomorphia</taxon>
        <taxon>Mytilida</taxon>
        <taxon>Mytiloidea</taxon>
        <taxon>Mytilidae</taxon>
        <taxon>Mytilinae</taxon>
        <taxon>Mytilus</taxon>
    </lineage>
</organism>
<dbReference type="PANTHER" id="PTHR16253:SF0">
    <property type="entry name" value="TETRATRICOPEPTIDE REPEAT PROTEIN 22"/>
    <property type="match status" value="1"/>
</dbReference>
<dbReference type="InterPro" id="IPR000157">
    <property type="entry name" value="TIR_dom"/>
</dbReference>
<dbReference type="Pfam" id="PF13676">
    <property type="entry name" value="TIR_2"/>
    <property type="match status" value="1"/>
</dbReference>
<feature type="compositionally biased region" description="Polar residues" evidence="1">
    <location>
        <begin position="1"/>
        <end position="15"/>
    </location>
</feature>
<dbReference type="Gene3D" id="3.40.50.10140">
    <property type="entry name" value="Toll/interleukin-1 receptor homology (TIR) domain"/>
    <property type="match status" value="1"/>
</dbReference>
<dbReference type="PANTHER" id="PTHR16253">
    <property type="entry name" value="TETRATRICOPEPTIDE REPEAT PROTEIN 22"/>
    <property type="match status" value="1"/>
</dbReference>
<feature type="region of interest" description="Disordered" evidence="1">
    <location>
        <begin position="1"/>
        <end position="29"/>
    </location>
</feature>
<feature type="transmembrane region" description="Helical" evidence="2">
    <location>
        <begin position="256"/>
        <end position="282"/>
    </location>
</feature>
<dbReference type="PROSITE" id="PS50104">
    <property type="entry name" value="TIR"/>
    <property type="match status" value="1"/>
</dbReference>
<proteinExistence type="predicted"/>
<evidence type="ECO:0000313" key="4">
    <source>
        <dbReference type="EMBL" id="CAC5399718.1"/>
    </source>
</evidence>
<feature type="transmembrane region" description="Helical" evidence="2">
    <location>
        <begin position="288"/>
        <end position="314"/>
    </location>
</feature>
<evidence type="ECO:0000256" key="2">
    <source>
        <dbReference type="SAM" id="Phobius"/>
    </source>
</evidence>
<dbReference type="OrthoDB" id="6130900at2759"/>
<evidence type="ECO:0000313" key="5">
    <source>
        <dbReference type="Proteomes" id="UP000507470"/>
    </source>
</evidence>
<keyword evidence="5" id="KW-1185">Reference proteome</keyword>
<dbReference type="EMBL" id="CACVKT020006055">
    <property type="protein sequence ID" value="CAC5399718.1"/>
    <property type="molecule type" value="Genomic_DNA"/>
</dbReference>
<evidence type="ECO:0000256" key="1">
    <source>
        <dbReference type="SAM" id="MobiDB-lite"/>
    </source>
</evidence>
<dbReference type="Proteomes" id="UP000507470">
    <property type="component" value="Unassembled WGS sequence"/>
</dbReference>
<keyword evidence="2" id="KW-1133">Transmembrane helix</keyword>
<name>A0A6J8CT27_MYTCO</name>
<feature type="domain" description="TIR" evidence="3">
    <location>
        <begin position="31"/>
        <end position="160"/>
    </location>
</feature>
<protein>
    <recommendedName>
        <fullName evidence="3">TIR domain-containing protein</fullName>
    </recommendedName>
</protein>
<dbReference type="InterPro" id="IPR042342">
    <property type="entry name" value="TTC22"/>
</dbReference>
<accession>A0A6J8CT27</accession>
<dbReference type="GO" id="GO:0007165">
    <property type="term" value="P:signal transduction"/>
    <property type="evidence" value="ECO:0007669"/>
    <property type="project" value="InterPro"/>
</dbReference>
<reference evidence="4 5" key="1">
    <citation type="submission" date="2020-06" db="EMBL/GenBank/DDBJ databases">
        <authorList>
            <person name="Li R."/>
            <person name="Bekaert M."/>
        </authorList>
    </citation>
    <scope>NUCLEOTIDE SEQUENCE [LARGE SCALE GENOMIC DNA]</scope>
    <source>
        <strain evidence="5">wild</strain>
    </source>
</reference>
<evidence type="ECO:0000259" key="3">
    <source>
        <dbReference type="PROSITE" id="PS50104"/>
    </source>
</evidence>
<dbReference type="InterPro" id="IPR035897">
    <property type="entry name" value="Toll_tir_struct_dom_sf"/>
</dbReference>
<gene>
    <name evidence="4" type="ORF">MCOR_33958</name>
</gene>
<keyword evidence="2" id="KW-0812">Transmembrane</keyword>
<dbReference type="SMART" id="SM00255">
    <property type="entry name" value="TIR"/>
    <property type="match status" value="1"/>
</dbReference>
<keyword evidence="2" id="KW-0472">Membrane</keyword>
<dbReference type="SUPFAM" id="SSF52200">
    <property type="entry name" value="Toll/Interleukin receptor TIR domain"/>
    <property type="match status" value="1"/>
</dbReference>